<sequence>MALNVGNARLDAFVVIDRPPPSRPFIIANRLFFFLIQIAQAWAMSLPFILRITAFSFVDTRKRSLNIKERCYLPLPSNHLPGQRLVVDSFYDIDAQQAVWGGLWGAFSPVGPIQKVLIHRPGNELRQLDNKSYETYIDDQILQDNQGVIGNDLTGTDPIDVALLHRQHDQLRQALLDSGAEVIDLDFVSPNHPKSIYVHDLGLVVPGGVILPRLALGIRQGEEQAAYRTFAKLGMPVLATIQGNGFIEGGSFTMLDERSAVVGRSVRVNQAGIDQLRTILAWQEMELIVVDLPADRIHLDELFMLVDTKTALVEPKRLPYWFLKELRSRGYRLIYTDPNDPDRAANCLTLAPGHVLIASEYPGTIKQLQQAGIRTKTIDTTEIRKIGGGIHCAALPLVRGQ</sequence>
<dbReference type="Gene3D" id="3.75.10.10">
    <property type="entry name" value="L-arginine/glycine Amidinotransferase, Chain A"/>
    <property type="match status" value="1"/>
</dbReference>
<dbReference type="KEGG" id="bcl:ABC3530"/>
<keyword evidence="1" id="KW-1133">Transmembrane helix</keyword>
<reference evidence="2 3" key="5">
    <citation type="journal article" date="2007" name="Extremophiles">
        <title>Intragenomic diversity of the V1 regions of 16S rRNA genes in high-alkaline protease-producing Bacillus clausii spp.</title>
        <authorList>
            <person name="Kageyama Y."/>
            <person name="Takaki Y."/>
            <person name="Shimamura S."/>
            <person name="Nishi S."/>
            <person name="Nogi Y."/>
            <person name="Uchimura K."/>
            <person name="Kobayashi T."/>
            <person name="Hitomi J."/>
            <person name="Ozaki K."/>
            <person name="Kawai S."/>
            <person name="Ito S."/>
            <person name="Horikoshi K."/>
        </authorList>
    </citation>
    <scope>NUCLEOTIDE SEQUENCE [LARGE SCALE GENOMIC DNA]</scope>
    <source>
        <strain evidence="2 3">KSM-K16</strain>
    </source>
</reference>
<keyword evidence="3" id="KW-1185">Reference proteome</keyword>
<organism evidence="2 3">
    <name type="scientific">Shouchella clausii (strain KSM-K16)</name>
    <name type="common">Alkalihalobacillus clausii</name>
    <dbReference type="NCBI Taxonomy" id="66692"/>
    <lineage>
        <taxon>Bacteria</taxon>
        <taxon>Bacillati</taxon>
        <taxon>Bacillota</taxon>
        <taxon>Bacilli</taxon>
        <taxon>Bacillales</taxon>
        <taxon>Bacillaceae</taxon>
        <taxon>Shouchella</taxon>
    </lineage>
</organism>
<protein>
    <recommendedName>
        <fullName evidence="4">Amidinotransferase</fullName>
    </recommendedName>
</protein>
<reference evidence="2 3" key="2">
    <citation type="journal article" date="1995" name="Appl. Microbiol. Biotechnol.">
        <title>Purification and properties of an alkaline protease from alkalophilic Bacillus sp. KSM-K16.</title>
        <authorList>
            <person name="Kobayashi T."/>
            <person name="Hakamada Y."/>
            <person name="Adachi S."/>
            <person name="Hitomi J."/>
            <person name="Yoshimatsu T."/>
            <person name="Koike K."/>
            <person name="Kawai S."/>
            <person name="Ito S."/>
        </authorList>
    </citation>
    <scope>NUCLEOTIDE SEQUENCE [LARGE SCALE GENOMIC DNA]</scope>
    <source>
        <strain evidence="2 3">KSM-K16</strain>
    </source>
</reference>
<dbReference type="Pfam" id="PF02274">
    <property type="entry name" value="ADI"/>
    <property type="match status" value="2"/>
</dbReference>
<gene>
    <name evidence="2" type="ordered locus">ABC3530</name>
</gene>
<keyword evidence="1" id="KW-0812">Transmembrane</keyword>
<dbReference type="PANTHER" id="PTHR47271:SF2">
    <property type="entry name" value="ARGININE DEIMINASE"/>
    <property type="match status" value="1"/>
</dbReference>
<dbReference type="STRING" id="66692.ABC3530"/>
<dbReference type="eggNOG" id="COG1834">
    <property type="taxonomic scope" value="Bacteria"/>
</dbReference>
<dbReference type="HOGENOM" id="CLU_057463_1_0_9"/>
<dbReference type="Proteomes" id="UP000001168">
    <property type="component" value="Chromosome"/>
</dbReference>
<evidence type="ECO:0000313" key="3">
    <source>
        <dbReference type="Proteomes" id="UP000001168"/>
    </source>
</evidence>
<proteinExistence type="predicted"/>
<evidence type="ECO:0000313" key="2">
    <source>
        <dbReference type="EMBL" id="BAD66063.1"/>
    </source>
</evidence>
<dbReference type="GO" id="GO:0016990">
    <property type="term" value="F:arginine deiminase activity"/>
    <property type="evidence" value="ECO:0007669"/>
    <property type="project" value="TreeGrafter"/>
</dbReference>
<reference evidence="2 3" key="1">
    <citation type="journal article" date="1994" name="J. Ferment. Bioeng.">
        <title>Molecular cloning and nucleotide sequence of the gene for an alkaline protease from the alkalophilic Bacillus sp. KSM-K16.</title>
        <authorList>
            <person name="Hakamada Y."/>
            <person name="Kobayashi T."/>
            <person name="Hitomi J."/>
            <person name="Kawai S."/>
            <person name="Ito S."/>
        </authorList>
    </citation>
    <scope>NUCLEOTIDE SEQUENCE [LARGE SCALE GENOMIC DNA]</scope>
    <source>
        <strain evidence="2 3">KSM-K16</strain>
    </source>
</reference>
<reference evidence="2 3" key="3">
    <citation type="journal article" date="1997" name="Protein Eng.">
        <title>High-resolution crystal structure of M-protease: phylogeny aided analysis of the high-alkaline adaptation mechanism.</title>
        <authorList>
            <person name="Shirai T."/>
            <person name="Suzuki A."/>
            <person name="Yamane T."/>
            <person name="Ashida T."/>
            <person name="Kobayashi T."/>
            <person name="Ito S."/>
        </authorList>
    </citation>
    <scope>NUCLEOTIDE SEQUENCE [LARGE SCALE GENOMIC DNA]</scope>
    <source>
        <strain evidence="2 3">KSM-K16</strain>
    </source>
</reference>
<dbReference type="SUPFAM" id="SSF55909">
    <property type="entry name" value="Pentein"/>
    <property type="match status" value="1"/>
</dbReference>
<name>Q5WC47_SHOC1</name>
<evidence type="ECO:0008006" key="4">
    <source>
        <dbReference type="Google" id="ProtNLM"/>
    </source>
</evidence>
<dbReference type="EMBL" id="AP006627">
    <property type="protein sequence ID" value="BAD66063.1"/>
    <property type="molecule type" value="Genomic_DNA"/>
</dbReference>
<dbReference type="GO" id="GO:0019546">
    <property type="term" value="P:L-arginine deiminase pathway"/>
    <property type="evidence" value="ECO:0007669"/>
    <property type="project" value="TreeGrafter"/>
</dbReference>
<reference evidence="3" key="4">
    <citation type="submission" date="2003-10" db="EMBL/GenBank/DDBJ databases">
        <title>The complete genome sequence of the alkaliphilic Bacillus clausii KSM-K16.</title>
        <authorList>
            <person name="Takaki Y."/>
            <person name="Kageyama Y."/>
            <person name="Shimamura S."/>
            <person name="Suzuki H."/>
            <person name="Nishi S."/>
            <person name="Hatada Y."/>
            <person name="Kawai S."/>
            <person name="Ito S."/>
            <person name="Horikoshi K."/>
        </authorList>
    </citation>
    <scope>NUCLEOTIDE SEQUENCE [LARGE SCALE GENOMIC DNA]</scope>
    <source>
        <strain evidence="3">KSM-K16</strain>
    </source>
</reference>
<keyword evidence="1" id="KW-0472">Membrane</keyword>
<accession>Q5WC47</accession>
<dbReference type="AlphaFoldDB" id="Q5WC47"/>
<dbReference type="PANTHER" id="PTHR47271">
    <property type="entry name" value="ARGININE DEIMINASE"/>
    <property type="match status" value="1"/>
</dbReference>
<feature type="transmembrane region" description="Helical" evidence="1">
    <location>
        <begin position="31"/>
        <end position="58"/>
    </location>
</feature>
<evidence type="ECO:0000256" key="1">
    <source>
        <dbReference type="SAM" id="Phobius"/>
    </source>
</evidence>